<dbReference type="EMBL" id="MUXT01000008">
    <property type="protein sequence ID" value="OOR83525.1"/>
    <property type="molecule type" value="Genomic_DNA"/>
</dbReference>
<sequence length="576" mass="63652">MKPNKPFRLHELISTQIWVWILAWLLGLVTVWSVLGLSMVSGWFVTMSAVAGLVAVGTHTFNYMMPAAIIRTFAIARTLSRYGDLMVSHHAVFGLLKDLRVRFFGAWANLDYKARNLQGQSSSQKMHRLVKDIDVLDEFVLRFISPWMMAIGAALLVAGVTMLLLPRAWFGLVPIGLAILIAVLVVYRGIDLAHRESALLETRKSKLLDTLPALTSLLIWHRWETHIHQLSDLDAQQTKITLSSHRLRRIGILGVQVALALAAVLMLWGMGEFFGQADIIAFSVQTLNDYPMISSAVALAVFLGLMGLGEFIQNLIAEPLALGRSQVAKQRLNEMLGSQSDTPKVNLDQIVNQHDNLTLQLDHAVVRAPKAIISAHIHHAKISSDTPCLIVGPSGSGKSTLLHTLAQEHDLISGDIWLCTNAKRYPWQSVDFGQSLGFLGQVVDIFDQTLADNLRLGKPNATDDELIAVLKKVNLLTWLNNQPKGLATRLGEYGMAVSGGQARRIALARLLLTPKAVMMLDEPFAGLDPETRREVWSSLIDAQKSGDIGLLLICTHQLWQEMGEVQVIRIEGEGQI</sequence>
<evidence type="ECO:0000259" key="8">
    <source>
        <dbReference type="PROSITE" id="PS50893"/>
    </source>
</evidence>
<reference evidence="10 11" key="1">
    <citation type="submission" date="2017-02" db="EMBL/GenBank/DDBJ databases">
        <title>Draft genome sequence of Moraxella canis CCUG 8415A type strain.</title>
        <authorList>
            <person name="Engstrom-Jakobsson H."/>
            <person name="Salva-Serra F."/>
            <person name="Thorell K."/>
            <person name="Gonzales-Siles L."/>
            <person name="Karlsson R."/>
            <person name="Boulund F."/>
            <person name="Engstrand L."/>
            <person name="Moore E."/>
        </authorList>
    </citation>
    <scope>NUCLEOTIDE SEQUENCE [LARGE SCALE GENOMIC DNA]</scope>
    <source>
        <strain evidence="10 11">CCUG 8415A</strain>
    </source>
</reference>
<protein>
    <submittedName>
        <fullName evidence="10">Cysteine ABC transporter</fullName>
    </submittedName>
</protein>
<organism evidence="10 11">
    <name type="scientific">Moraxella canis</name>
    <dbReference type="NCBI Taxonomy" id="90239"/>
    <lineage>
        <taxon>Bacteria</taxon>
        <taxon>Pseudomonadati</taxon>
        <taxon>Pseudomonadota</taxon>
        <taxon>Gammaproteobacteria</taxon>
        <taxon>Moraxellales</taxon>
        <taxon>Moraxellaceae</taxon>
        <taxon>Moraxella</taxon>
    </lineage>
</organism>
<dbReference type="PROSITE" id="PS50929">
    <property type="entry name" value="ABC_TM1F"/>
    <property type="match status" value="1"/>
</dbReference>
<dbReference type="SMART" id="SM00382">
    <property type="entry name" value="AAA"/>
    <property type="match status" value="1"/>
</dbReference>
<name>A0A1S9ZJ30_9GAMM</name>
<dbReference type="SUPFAM" id="SSF52540">
    <property type="entry name" value="P-loop containing nucleoside triphosphate hydrolases"/>
    <property type="match status" value="1"/>
</dbReference>
<dbReference type="Gene3D" id="3.40.50.300">
    <property type="entry name" value="P-loop containing nucleotide triphosphate hydrolases"/>
    <property type="match status" value="1"/>
</dbReference>
<dbReference type="GO" id="GO:0005886">
    <property type="term" value="C:plasma membrane"/>
    <property type="evidence" value="ECO:0007669"/>
    <property type="project" value="UniProtKB-SubCell"/>
</dbReference>
<feature type="transmembrane region" description="Helical" evidence="7">
    <location>
        <begin position="168"/>
        <end position="187"/>
    </location>
</feature>
<comment type="subcellular location">
    <subcellularLocation>
        <location evidence="1">Cell membrane</location>
        <topology evidence="1">Multi-pass membrane protein</topology>
    </subcellularLocation>
</comment>
<dbReference type="PANTHER" id="PTHR24221">
    <property type="entry name" value="ATP-BINDING CASSETTE SUB-FAMILY B"/>
    <property type="match status" value="1"/>
</dbReference>
<dbReference type="InterPro" id="IPR027417">
    <property type="entry name" value="P-loop_NTPase"/>
</dbReference>
<keyword evidence="3" id="KW-0547">Nucleotide-binding</keyword>
<dbReference type="GO" id="GO:0034040">
    <property type="term" value="F:ATPase-coupled lipid transmembrane transporter activity"/>
    <property type="evidence" value="ECO:0007669"/>
    <property type="project" value="TreeGrafter"/>
</dbReference>
<dbReference type="SUPFAM" id="SSF90123">
    <property type="entry name" value="ABC transporter transmembrane region"/>
    <property type="match status" value="1"/>
</dbReference>
<dbReference type="GO" id="GO:0140359">
    <property type="term" value="F:ABC-type transporter activity"/>
    <property type="evidence" value="ECO:0007669"/>
    <property type="project" value="InterPro"/>
</dbReference>
<feature type="transmembrane region" description="Helical" evidence="7">
    <location>
        <begin position="290"/>
        <end position="308"/>
    </location>
</feature>
<dbReference type="Gene3D" id="1.20.1560.10">
    <property type="entry name" value="ABC transporter type 1, transmembrane domain"/>
    <property type="match status" value="1"/>
</dbReference>
<dbReference type="AlphaFoldDB" id="A0A1S9ZJ30"/>
<keyword evidence="4" id="KW-0067">ATP-binding</keyword>
<dbReference type="GO" id="GO:0005524">
    <property type="term" value="F:ATP binding"/>
    <property type="evidence" value="ECO:0007669"/>
    <property type="project" value="UniProtKB-KW"/>
</dbReference>
<feature type="transmembrane region" description="Helical" evidence="7">
    <location>
        <begin position="12"/>
        <end position="35"/>
    </location>
</feature>
<evidence type="ECO:0000256" key="3">
    <source>
        <dbReference type="ARBA" id="ARBA00022741"/>
    </source>
</evidence>
<feature type="transmembrane region" description="Helical" evidence="7">
    <location>
        <begin position="41"/>
        <end position="61"/>
    </location>
</feature>
<dbReference type="InterPro" id="IPR003439">
    <property type="entry name" value="ABC_transporter-like_ATP-bd"/>
</dbReference>
<dbReference type="InterPro" id="IPR036640">
    <property type="entry name" value="ABC1_TM_sf"/>
</dbReference>
<dbReference type="RefSeq" id="WP_078256473.1">
    <property type="nucleotide sequence ID" value="NZ_MUXT01000008.1"/>
</dbReference>
<dbReference type="InterPro" id="IPR039421">
    <property type="entry name" value="Type_1_exporter"/>
</dbReference>
<dbReference type="PROSITE" id="PS50893">
    <property type="entry name" value="ABC_TRANSPORTER_2"/>
    <property type="match status" value="1"/>
</dbReference>
<dbReference type="GO" id="GO:0016887">
    <property type="term" value="F:ATP hydrolysis activity"/>
    <property type="evidence" value="ECO:0007669"/>
    <property type="project" value="InterPro"/>
</dbReference>
<evidence type="ECO:0000256" key="7">
    <source>
        <dbReference type="SAM" id="Phobius"/>
    </source>
</evidence>
<dbReference type="InterPro" id="IPR003593">
    <property type="entry name" value="AAA+_ATPase"/>
</dbReference>
<evidence type="ECO:0000256" key="5">
    <source>
        <dbReference type="ARBA" id="ARBA00022989"/>
    </source>
</evidence>
<keyword evidence="5 7" id="KW-1133">Transmembrane helix</keyword>
<proteinExistence type="predicted"/>
<evidence type="ECO:0000313" key="10">
    <source>
        <dbReference type="EMBL" id="OOR83525.1"/>
    </source>
</evidence>
<feature type="transmembrane region" description="Helical" evidence="7">
    <location>
        <begin position="139"/>
        <end position="162"/>
    </location>
</feature>
<dbReference type="InterPro" id="IPR017871">
    <property type="entry name" value="ABC_transporter-like_CS"/>
</dbReference>
<gene>
    <name evidence="10" type="ORF">B0180_07645</name>
</gene>
<dbReference type="InterPro" id="IPR011527">
    <property type="entry name" value="ABC1_TM_dom"/>
</dbReference>
<dbReference type="PROSITE" id="PS00211">
    <property type="entry name" value="ABC_TRANSPORTER_1"/>
    <property type="match status" value="1"/>
</dbReference>
<feature type="domain" description="ABC transmembrane type-1" evidence="9">
    <location>
        <begin position="25"/>
        <end position="268"/>
    </location>
</feature>
<keyword evidence="2 7" id="KW-0812">Transmembrane</keyword>
<keyword evidence="6 7" id="KW-0472">Membrane</keyword>
<feature type="domain" description="ABC transporter" evidence="8">
    <location>
        <begin position="359"/>
        <end position="576"/>
    </location>
</feature>
<accession>A0A1S9ZJ30</accession>
<evidence type="ECO:0000259" key="9">
    <source>
        <dbReference type="PROSITE" id="PS50929"/>
    </source>
</evidence>
<dbReference type="Pfam" id="PF00005">
    <property type="entry name" value="ABC_tran"/>
    <property type="match status" value="1"/>
</dbReference>
<evidence type="ECO:0000256" key="1">
    <source>
        <dbReference type="ARBA" id="ARBA00004651"/>
    </source>
</evidence>
<evidence type="ECO:0000313" key="11">
    <source>
        <dbReference type="Proteomes" id="UP000190322"/>
    </source>
</evidence>
<evidence type="ECO:0000256" key="2">
    <source>
        <dbReference type="ARBA" id="ARBA00022692"/>
    </source>
</evidence>
<dbReference type="PANTHER" id="PTHR24221:SF653">
    <property type="entry name" value="TRANSPORT ATP-BINDING PROTEIN CYDC"/>
    <property type="match status" value="1"/>
</dbReference>
<evidence type="ECO:0000256" key="6">
    <source>
        <dbReference type="ARBA" id="ARBA00023136"/>
    </source>
</evidence>
<comment type="caution">
    <text evidence="10">The sequence shown here is derived from an EMBL/GenBank/DDBJ whole genome shotgun (WGS) entry which is preliminary data.</text>
</comment>
<feature type="transmembrane region" description="Helical" evidence="7">
    <location>
        <begin position="250"/>
        <end position="270"/>
    </location>
</feature>
<dbReference type="Proteomes" id="UP000190322">
    <property type="component" value="Unassembled WGS sequence"/>
</dbReference>
<evidence type="ECO:0000256" key="4">
    <source>
        <dbReference type="ARBA" id="ARBA00022840"/>
    </source>
</evidence>